<keyword evidence="7 17" id="KW-0547">Nucleotide-binding</keyword>
<dbReference type="PANTHER" id="PTHR13710:SF105">
    <property type="entry name" value="ATP-DEPENDENT DNA HELICASE Q1"/>
    <property type="match status" value="1"/>
</dbReference>
<keyword evidence="12" id="KW-0238">DNA-binding</keyword>
<evidence type="ECO:0000256" key="10">
    <source>
        <dbReference type="ARBA" id="ARBA00022833"/>
    </source>
</evidence>
<dbReference type="FunFam" id="3.40.50.300:FF:000752">
    <property type="entry name" value="ATP-dependent DNA helicase"/>
    <property type="match status" value="1"/>
</dbReference>
<dbReference type="InterPro" id="IPR004589">
    <property type="entry name" value="DNA_helicase_ATP-dep_RecQ"/>
</dbReference>
<dbReference type="InterPro" id="IPR011545">
    <property type="entry name" value="DEAD/DEAH_box_helicase_dom"/>
</dbReference>
<dbReference type="GO" id="GO:0016787">
    <property type="term" value="F:hydrolase activity"/>
    <property type="evidence" value="ECO:0007669"/>
    <property type="project" value="UniProtKB-KW"/>
</dbReference>
<dbReference type="GO" id="GO:0043138">
    <property type="term" value="F:3'-5' DNA helicase activity"/>
    <property type="evidence" value="ECO:0007669"/>
    <property type="project" value="UniProtKB-EC"/>
</dbReference>
<dbReference type="Pfam" id="PF16124">
    <property type="entry name" value="RecQ_Zn_bind"/>
    <property type="match status" value="1"/>
</dbReference>
<evidence type="ECO:0000259" key="19">
    <source>
        <dbReference type="PROSITE" id="PS51192"/>
    </source>
</evidence>
<dbReference type="SMART" id="SM00490">
    <property type="entry name" value="HELICc"/>
    <property type="match status" value="1"/>
</dbReference>
<dbReference type="InterPro" id="IPR032284">
    <property type="entry name" value="RecQ_Zn-bd"/>
</dbReference>
<evidence type="ECO:0000256" key="7">
    <source>
        <dbReference type="ARBA" id="ARBA00022741"/>
    </source>
</evidence>
<dbReference type="CDD" id="cd18794">
    <property type="entry name" value="SF2_C_RecQ"/>
    <property type="match status" value="1"/>
</dbReference>
<comment type="caution">
    <text evidence="21">The sequence shown here is derived from an EMBL/GenBank/DDBJ whole genome shotgun (WGS) entry which is preliminary data.</text>
</comment>
<dbReference type="SMART" id="SM00487">
    <property type="entry name" value="DEXDc"/>
    <property type="match status" value="1"/>
</dbReference>
<evidence type="ECO:0000256" key="18">
    <source>
        <dbReference type="SAM" id="Coils"/>
    </source>
</evidence>
<dbReference type="PANTHER" id="PTHR13710">
    <property type="entry name" value="DNA HELICASE RECQ FAMILY MEMBER"/>
    <property type="match status" value="1"/>
</dbReference>
<evidence type="ECO:0000256" key="5">
    <source>
        <dbReference type="ARBA" id="ARBA00005446"/>
    </source>
</evidence>
<evidence type="ECO:0000256" key="17">
    <source>
        <dbReference type="RuleBase" id="RU364117"/>
    </source>
</evidence>
<dbReference type="CDD" id="cd18015">
    <property type="entry name" value="DEXHc_RecQ1"/>
    <property type="match status" value="1"/>
</dbReference>
<dbReference type="PROSITE" id="PS51194">
    <property type="entry name" value="HELICASE_CTER"/>
    <property type="match status" value="1"/>
</dbReference>
<dbReference type="Proteomes" id="UP001208570">
    <property type="component" value="Unassembled WGS sequence"/>
</dbReference>
<organism evidence="21 22">
    <name type="scientific">Paralvinella palmiformis</name>
    <dbReference type="NCBI Taxonomy" id="53620"/>
    <lineage>
        <taxon>Eukaryota</taxon>
        <taxon>Metazoa</taxon>
        <taxon>Spiralia</taxon>
        <taxon>Lophotrochozoa</taxon>
        <taxon>Annelida</taxon>
        <taxon>Polychaeta</taxon>
        <taxon>Sedentaria</taxon>
        <taxon>Canalipalpata</taxon>
        <taxon>Terebellida</taxon>
        <taxon>Terebelliformia</taxon>
        <taxon>Alvinellidae</taxon>
        <taxon>Paralvinella</taxon>
    </lineage>
</organism>
<dbReference type="Gene3D" id="3.40.50.300">
    <property type="entry name" value="P-loop containing nucleotide triphosphate hydrolases"/>
    <property type="match status" value="2"/>
</dbReference>
<dbReference type="GO" id="GO:0009378">
    <property type="term" value="F:four-way junction helicase activity"/>
    <property type="evidence" value="ECO:0007669"/>
    <property type="project" value="TreeGrafter"/>
</dbReference>
<dbReference type="GO" id="GO:0005634">
    <property type="term" value="C:nucleus"/>
    <property type="evidence" value="ECO:0007669"/>
    <property type="project" value="UniProtKB-SubCell"/>
</dbReference>
<keyword evidence="22" id="KW-1185">Reference proteome</keyword>
<keyword evidence="10" id="KW-0862">Zinc</keyword>
<comment type="subcellular location">
    <subcellularLocation>
        <location evidence="4 17">Nucleus</location>
    </subcellularLocation>
</comment>
<dbReference type="Pfam" id="PF00271">
    <property type="entry name" value="Helicase_C"/>
    <property type="match status" value="1"/>
</dbReference>
<evidence type="ECO:0000313" key="22">
    <source>
        <dbReference type="Proteomes" id="UP001208570"/>
    </source>
</evidence>
<dbReference type="PROSITE" id="PS00690">
    <property type="entry name" value="DEAH_ATP_HELICASE"/>
    <property type="match status" value="1"/>
</dbReference>
<evidence type="ECO:0000256" key="1">
    <source>
        <dbReference type="ARBA" id="ARBA00001936"/>
    </source>
</evidence>
<evidence type="ECO:0000256" key="15">
    <source>
        <dbReference type="ARBA" id="ARBA00034617"/>
    </source>
</evidence>
<comment type="cofactor">
    <cofactor evidence="2">
        <name>Mg(2+)</name>
        <dbReference type="ChEBI" id="CHEBI:18420"/>
    </cofactor>
</comment>
<dbReference type="EMBL" id="JAODUP010000337">
    <property type="protein sequence ID" value="KAK2152190.1"/>
    <property type="molecule type" value="Genomic_DNA"/>
</dbReference>
<name>A0AAD9JHC4_9ANNE</name>
<dbReference type="InterPro" id="IPR027417">
    <property type="entry name" value="P-loop_NTPase"/>
</dbReference>
<gene>
    <name evidence="21" type="ORF">LSH36_337g00022</name>
</gene>
<protein>
    <recommendedName>
        <fullName evidence="17">ATP-dependent DNA helicase</fullName>
        <ecNumber evidence="17">5.6.2.4</ecNumber>
    </recommendedName>
</protein>
<proteinExistence type="inferred from homology"/>
<dbReference type="InterPro" id="IPR014001">
    <property type="entry name" value="Helicase_ATP-bd"/>
</dbReference>
<evidence type="ECO:0000256" key="8">
    <source>
        <dbReference type="ARBA" id="ARBA00022801"/>
    </source>
</evidence>
<keyword evidence="9 17" id="KW-0347">Helicase</keyword>
<keyword evidence="6" id="KW-0479">Metal-binding</keyword>
<comment type="cofactor">
    <cofactor evidence="3">
        <name>Zn(2+)</name>
        <dbReference type="ChEBI" id="CHEBI:29105"/>
    </cofactor>
</comment>
<dbReference type="GO" id="GO:0046872">
    <property type="term" value="F:metal ion binding"/>
    <property type="evidence" value="ECO:0007669"/>
    <property type="project" value="UniProtKB-KW"/>
</dbReference>
<reference evidence="21" key="1">
    <citation type="journal article" date="2023" name="Mol. Biol. Evol.">
        <title>Third-Generation Sequencing Reveals the Adaptive Role of the Epigenome in Three Deep-Sea Polychaetes.</title>
        <authorList>
            <person name="Perez M."/>
            <person name="Aroh O."/>
            <person name="Sun Y."/>
            <person name="Lan Y."/>
            <person name="Juniper S.K."/>
            <person name="Young C.R."/>
            <person name="Angers B."/>
            <person name="Qian P.Y."/>
        </authorList>
    </citation>
    <scope>NUCLEOTIDE SEQUENCE</scope>
    <source>
        <strain evidence="21">P08H-3</strain>
    </source>
</reference>
<dbReference type="GO" id="GO:0005737">
    <property type="term" value="C:cytoplasm"/>
    <property type="evidence" value="ECO:0007669"/>
    <property type="project" value="TreeGrafter"/>
</dbReference>
<evidence type="ECO:0000256" key="14">
    <source>
        <dbReference type="ARBA" id="ARBA00023242"/>
    </source>
</evidence>
<evidence type="ECO:0000256" key="4">
    <source>
        <dbReference type="ARBA" id="ARBA00004123"/>
    </source>
</evidence>
<dbReference type="SUPFAM" id="SSF52540">
    <property type="entry name" value="P-loop containing nucleoside triphosphate hydrolases"/>
    <property type="match status" value="1"/>
</dbReference>
<evidence type="ECO:0000256" key="13">
    <source>
        <dbReference type="ARBA" id="ARBA00023235"/>
    </source>
</evidence>
<keyword evidence="18" id="KW-0175">Coiled coil</keyword>
<evidence type="ECO:0000256" key="9">
    <source>
        <dbReference type="ARBA" id="ARBA00022806"/>
    </source>
</evidence>
<evidence type="ECO:0000256" key="11">
    <source>
        <dbReference type="ARBA" id="ARBA00022840"/>
    </source>
</evidence>
<comment type="catalytic activity">
    <reaction evidence="15 17">
        <text>Couples ATP hydrolysis with the unwinding of duplex DNA by translocating in the 3'-5' direction.</text>
        <dbReference type="EC" id="5.6.2.4"/>
    </reaction>
</comment>
<comment type="similarity">
    <text evidence="5 17">Belongs to the helicase family. RecQ subfamily.</text>
</comment>
<dbReference type="PROSITE" id="PS51192">
    <property type="entry name" value="HELICASE_ATP_BIND_1"/>
    <property type="match status" value="1"/>
</dbReference>
<dbReference type="GO" id="GO:0000724">
    <property type="term" value="P:double-strand break repair via homologous recombination"/>
    <property type="evidence" value="ECO:0007669"/>
    <property type="project" value="TreeGrafter"/>
</dbReference>
<dbReference type="InterPro" id="IPR002464">
    <property type="entry name" value="DNA/RNA_helicase_DEAH_CS"/>
</dbReference>
<dbReference type="AlphaFoldDB" id="A0AAD9JHC4"/>
<dbReference type="NCBIfam" id="TIGR00614">
    <property type="entry name" value="recQ_fam"/>
    <property type="match status" value="1"/>
</dbReference>
<evidence type="ECO:0000256" key="6">
    <source>
        <dbReference type="ARBA" id="ARBA00022723"/>
    </source>
</evidence>
<comment type="catalytic activity">
    <reaction evidence="16">
        <text>ATP + H2O = ADP + phosphate + H(+)</text>
        <dbReference type="Rhea" id="RHEA:13065"/>
        <dbReference type="ChEBI" id="CHEBI:15377"/>
        <dbReference type="ChEBI" id="CHEBI:15378"/>
        <dbReference type="ChEBI" id="CHEBI:30616"/>
        <dbReference type="ChEBI" id="CHEBI:43474"/>
        <dbReference type="ChEBI" id="CHEBI:456216"/>
    </reaction>
    <physiologicalReaction direction="left-to-right" evidence="16">
        <dbReference type="Rhea" id="RHEA:13066"/>
    </physiologicalReaction>
</comment>
<dbReference type="InterPro" id="IPR001650">
    <property type="entry name" value="Helicase_C-like"/>
</dbReference>
<keyword evidence="13" id="KW-0413">Isomerase</keyword>
<feature type="domain" description="Helicase C-terminal" evidence="20">
    <location>
        <begin position="283"/>
        <end position="438"/>
    </location>
</feature>
<keyword evidence="8 17" id="KW-0378">Hydrolase</keyword>
<dbReference type="GO" id="GO:0005524">
    <property type="term" value="F:ATP binding"/>
    <property type="evidence" value="ECO:0007669"/>
    <property type="project" value="UniProtKB-KW"/>
</dbReference>
<keyword evidence="11 17" id="KW-0067">ATP-binding</keyword>
<evidence type="ECO:0000256" key="16">
    <source>
        <dbReference type="ARBA" id="ARBA00048778"/>
    </source>
</evidence>
<evidence type="ECO:0000256" key="12">
    <source>
        <dbReference type="ARBA" id="ARBA00023125"/>
    </source>
</evidence>
<feature type="coiled-coil region" evidence="18">
    <location>
        <begin position="1"/>
        <end position="35"/>
    </location>
</feature>
<comment type="cofactor">
    <cofactor evidence="1">
        <name>Mn(2+)</name>
        <dbReference type="ChEBI" id="CHEBI:29035"/>
    </cofactor>
</comment>
<dbReference type="GO" id="GO:0005694">
    <property type="term" value="C:chromosome"/>
    <property type="evidence" value="ECO:0007669"/>
    <property type="project" value="TreeGrafter"/>
</dbReference>
<feature type="domain" description="Helicase ATP-binding" evidence="19">
    <location>
        <begin position="87"/>
        <end position="262"/>
    </location>
</feature>
<evidence type="ECO:0000259" key="20">
    <source>
        <dbReference type="PROSITE" id="PS51194"/>
    </source>
</evidence>
<accession>A0AAD9JHC4</accession>
<dbReference type="EC" id="5.6.2.4" evidence="17"/>
<evidence type="ECO:0000256" key="2">
    <source>
        <dbReference type="ARBA" id="ARBA00001946"/>
    </source>
</evidence>
<dbReference type="FunFam" id="3.40.50.300:FF:000596">
    <property type="entry name" value="ATP-dependent DNA helicase"/>
    <property type="match status" value="1"/>
</dbReference>
<evidence type="ECO:0000313" key="21">
    <source>
        <dbReference type="EMBL" id="KAK2152190.1"/>
    </source>
</evidence>
<dbReference type="Pfam" id="PF00270">
    <property type="entry name" value="DEAD"/>
    <property type="match status" value="1"/>
</dbReference>
<sequence>MTDLSQELDKVCEELEQVEHKIQDLLDVQNKLLQKKVHLKHLIQDEARKNKSKDWGKSDFSWSKRLSELQSSVFGLNTFRPLQLQTMNATLSREDCILIMPTGGGKSLCFQLPALVSEGITLVVSPLVSLMEDQVMALERIKVQAVMLNASSSKEHMKYVHDNMVRAACPFKMLYVTPEKIAKSKRFMAKVERMYEAGLFARLVIDEVHCCSQWGHDFRPDYKFLGVMRRQFPGVPILGLTATATSNVLQDVKQILGIRGCLLFRASFNRKNLFYEVHTKPPGLKNSAAEIHKLINSRFTGQSGIIYCMTQKDTEEVAKELQLNGIKAFCYHAKMDASHRSKTHLRWINNDIQVVVATIAFGMGIDKPDVRFVIHHSISKSMENYYQESGRAGRDDGKAYCILYAGFSDISRQSTMVFTEQTGLEKLYGMVEYAYDMGRCRRTLIARHFGECWDSAQCDEMCDQCNPKSGSSSSSLKDVTEVCRDVITVLEKC</sequence>
<keyword evidence="14 17" id="KW-0539">Nucleus</keyword>
<dbReference type="GO" id="GO:0003677">
    <property type="term" value="F:DNA binding"/>
    <property type="evidence" value="ECO:0007669"/>
    <property type="project" value="UniProtKB-KW"/>
</dbReference>
<evidence type="ECO:0000256" key="3">
    <source>
        <dbReference type="ARBA" id="ARBA00001947"/>
    </source>
</evidence>